<keyword evidence="1" id="KW-0812">Transmembrane</keyword>
<accession>X0YQE7</accession>
<proteinExistence type="predicted"/>
<organism evidence="2">
    <name type="scientific">marine sediment metagenome</name>
    <dbReference type="NCBI Taxonomy" id="412755"/>
    <lineage>
        <taxon>unclassified sequences</taxon>
        <taxon>metagenomes</taxon>
        <taxon>ecological metagenomes</taxon>
    </lineage>
</organism>
<evidence type="ECO:0000313" key="2">
    <source>
        <dbReference type="EMBL" id="GAG58455.1"/>
    </source>
</evidence>
<keyword evidence="1" id="KW-1133">Transmembrane helix</keyword>
<dbReference type="AlphaFoldDB" id="X0YQE7"/>
<evidence type="ECO:0000256" key="1">
    <source>
        <dbReference type="SAM" id="Phobius"/>
    </source>
</evidence>
<protein>
    <submittedName>
        <fullName evidence="2">Uncharacterized protein</fullName>
    </submittedName>
</protein>
<feature type="transmembrane region" description="Helical" evidence="1">
    <location>
        <begin position="134"/>
        <end position="152"/>
    </location>
</feature>
<feature type="transmembrane region" description="Helical" evidence="1">
    <location>
        <begin position="33"/>
        <end position="51"/>
    </location>
</feature>
<feature type="transmembrane region" description="Helical" evidence="1">
    <location>
        <begin position="7"/>
        <end position="27"/>
    </location>
</feature>
<reference evidence="2" key="1">
    <citation type="journal article" date="2014" name="Front. Microbiol.">
        <title>High frequency of phylogenetically diverse reductive dehalogenase-homologous genes in deep subseafloor sedimentary metagenomes.</title>
        <authorList>
            <person name="Kawai M."/>
            <person name="Futagami T."/>
            <person name="Toyoda A."/>
            <person name="Takaki Y."/>
            <person name="Nishi S."/>
            <person name="Hori S."/>
            <person name="Arai W."/>
            <person name="Tsubouchi T."/>
            <person name="Morono Y."/>
            <person name="Uchiyama I."/>
            <person name="Ito T."/>
            <person name="Fujiyama A."/>
            <person name="Inagaki F."/>
            <person name="Takami H."/>
        </authorList>
    </citation>
    <scope>NUCLEOTIDE SEQUENCE</scope>
    <source>
        <strain evidence="2">Expedition CK06-06</strain>
    </source>
</reference>
<name>X0YQE7_9ZZZZ</name>
<keyword evidence="1" id="KW-0472">Membrane</keyword>
<sequence>MRRQGLVSALISVVVLSIVIISTVWFILDKTRLIGPVLIILGLVAWIPIKISGRAISSAGADIIFGIVDTAFLGVAALIGANYGGVIGAIVGGAVGDSVTDGFAGIFEGKVSEYLRRHGIDEARTPVSSSLGKMSGCLIGIGITLTIAWSVLKVDINLLM</sequence>
<gene>
    <name evidence="2" type="ORF">S01H4_03608</name>
</gene>
<dbReference type="EMBL" id="BART01000900">
    <property type="protein sequence ID" value="GAG58455.1"/>
    <property type="molecule type" value="Genomic_DNA"/>
</dbReference>
<comment type="caution">
    <text evidence="2">The sequence shown here is derived from an EMBL/GenBank/DDBJ whole genome shotgun (WGS) entry which is preliminary data.</text>
</comment>